<protein>
    <submittedName>
        <fullName evidence="3">Uncharacterized protein</fullName>
    </submittedName>
</protein>
<feature type="compositionally biased region" description="Polar residues" evidence="1">
    <location>
        <begin position="317"/>
        <end position="338"/>
    </location>
</feature>
<sequence length="815" mass="89475">MPFSDCCYCSVFAPLLALNICVDVMSDMRNAADGCRRGCLPSRCECVAALNYVRDRHGACIKITDCDVPSILIAFESREAFRKIFGKLYNEGEPEDGERPDSTKNHEYNTAKPPQHDVEGVHSYPPENLFPHAVTHSYPPELPTEDMGIHSYPPENRLHDVPVYRYSRDYRPRRTSSYGYPSYDLSEDEGVHSYPPEFPEEVGTHDYVPLPFISDYGNIASHQSGTFYYQLGKKGGKKQEHYDPYSPRRFEKAKVRSKLKESSILRQVPPEVRMTLRDIGGTASLRELANAKVLFEFQPDGIDQKLREGEDKPIHAWTSSPSATVAHTISPRTTTIQPRSDHFSDIAATSPEAATEATSESAYQEWSTGAPLSSYQRTTLSEGLEEIPSGSVATTTASSHSHTSTQRGSYKPSALDAGNQEPSVENDHEIFDCPCATALSLKGSNNVKQMTVVASTTTLSAEIVTESPLRTVQSSTTYKNEKSERTALSTPANHRNNGRTEISPSQKDTNNVTQATASGNKGNNNAAQATVEASATTPNPALVTESLLKTMQSSTTHENGTSLGESAPSTPTNHRSDGWTETTTSQKGTNNVTQAAASSQEGTNNAAQATVKAPPSTLNTTVISEPLEPTQSTSTHETGTSQEATLHPATEKHRSDGWAKTTPSSEGANNETQITVKTSATMQNTTNFSEPGVETRHPGNAPEYSTSQVPAQPQKHRNDGWTRPIFSRPNTNVHQSVAIVLPPSPSASNDEQFRLQYRKYAVSSHPSPHQSNRLSCKLLNSFQEPQIIVTKDRDKLWTEFFSSQLKDGHHLHFWA</sequence>
<feature type="region of interest" description="Disordered" evidence="1">
    <location>
        <begin position="473"/>
        <end position="539"/>
    </location>
</feature>
<feature type="compositionally biased region" description="Polar residues" evidence="1">
    <location>
        <begin position="551"/>
        <end position="608"/>
    </location>
</feature>
<reference evidence="3 4" key="1">
    <citation type="submission" date="2015-09" db="EMBL/GenBank/DDBJ databases">
        <title>Draft genome of the parasitic nematode Teladorsagia circumcincta isolate WARC Sus (inbred).</title>
        <authorList>
            <person name="Mitreva M."/>
        </authorList>
    </citation>
    <scope>NUCLEOTIDE SEQUENCE [LARGE SCALE GENOMIC DNA]</scope>
    <source>
        <strain evidence="3 4">S</strain>
    </source>
</reference>
<evidence type="ECO:0000313" key="4">
    <source>
        <dbReference type="Proteomes" id="UP000230423"/>
    </source>
</evidence>
<feature type="region of interest" description="Disordered" evidence="1">
    <location>
        <begin position="313"/>
        <end position="425"/>
    </location>
</feature>
<feature type="compositionally biased region" description="Polar residues" evidence="1">
    <location>
        <begin position="616"/>
        <end position="644"/>
    </location>
</feature>
<gene>
    <name evidence="3" type="ORF">TELCIR_01625</name>
</gene>
<feature type="compositionally biased region" description="Low complexity" evidence="1">
    <location>
        <begin position="391"/>
        <end position="405"/>
    </location>
</feature>
<dbReference type="Proteomes" id="UP000230423">
    <property type="component" value="Unassembled WGS sequence"/>
</dbReference>
<dbReference type="EMBL" id="KZ345062">
    <property type="protein sequence ID" value="PIO76316.1"/>
    <property type="molecule type" value="Genomic_DNA"/>
</dbReference>
<feature type="compositionally biased region" description="Polar residues" evidence="1">
    <location>
        <begin position="486"/>
        <end position="539"/>
    </location>
</feature>
<feature type="chain" id="PRO_5013863317" evidence="2">
    <location>
        <begin position="18"/>
        <end position="815"/>
    </location>
</feature>
<dbReference type="OrthoDB" id="6236007at2759"/>
<keyword evidence="2" id="KW-0732">Signal</keyword>
<feature type="compositionally biased region" description="Polar residues" evidence="1">
    <location>
        <begin position="364"/>
        <end position="381"/>
    </location>
</feature>
<evidence type="ECO:0000256" key="2">
    <source>
        <dbReference type="SAM" id="SignalP"/>
    </source>
</evidence>
<feature type="compositionally biased region" description="Basic and acidic residues" evidence="1">
    <location>
        <begin position="97"/>
        <end position="119"/>
    </location>
</feature>
<feature type="region of interest" description="Disordered" evidence="1">
    <location>
        <begin position="92"/>
        <end position="119"/>
    </location>
</feature>
<dbReference type="AlphaFoldDB" id="A0A2G9V1Q3"/>
<feature type="compositionally biased region" description="Polar residues" evidence="1">
    <location>
        <begin position="661"/>
        <end position="689"/>
    </location>
</feature>
<feature type="region of interest" description="Disordered" evidence="1">
    <location>
        <begin position="551"/>
        <end position="717"/>
    </location>
</feature>
<name>A0A2G9V1Q3_TELCI</name>
<dbReference type="CDD" id="cd19941">
    <property type="entry name" value="TIL"/>
    <property type="match status" value="1"/>
</dbReference>
<keyword evidence="4" id="KW-1185">Reference proteome</keyword>
<feature type="signal peptide" evidence="2">
    <location>
        <begin position="1"/>
        <end position="17"/>
    </location>
</feature>
<organism evidence="3 4">
    <name type="scientific">Teladorsagia circumcincta</name>
    <name type="common">Brown stomach worm</name>
    <name type="synonym">Ostertagia circumcincta</name>
    <dbReference type="NCBI Taxonomy" id="45464"/>
    <lineage>
        <taxon>Eukaryota</taxon>
        <taxon>Metazoa</taxon>
        <taxon>Ecdysozoa</taxon>
        <taxon>Nematoda</taxon>
        <taxon>Chromadorea</taxon>
        <taxon>Rhabditida</taxon>
        <taxon>Rhabditina</taxon>
        <taxon>Rhabditomorpha</taxon>
        <taxon>Strongyloidea</taxon>
        <taxon>Trichostrongylidae</taxon>
        <taxon>Teladorsagia</taxon>
    </lineage>
</organism>
<feature type="compositionally biased region" description="Low complexity" evidence="1">
    <location>
        <begin position="347"/>
        <end position="362"/>
    </location>
</feature>
<evidence type="ECO:0000313" key="3">
    <source>
        <dbReference type="EMBL" id="PIO76316.1"/>
    </source>
</evidence>
<evidence type="ECO:0000256" key="1">
    <source>
        <dbReference type="SAM" id="MobiDB-lite"/>
    </source>
</evidence>
<accession>A0A2G9V1Q3</accession>
<proteinExistence type="predicted"/>